<name>A0A1H0L3X5_9ACTN</name>
<evidence type="ECO:0000313" key="8">
    <source>
        <dbReference type="Proteomes" id="UP000198741"/>
    </source>
</evidence>
<keyword evidence="2 5" id="KW-0812">Transmembrane</keyword>
<dbReference type="Pfam" id="PF14378">
    <property type="entry name" value="PAP2_3"/>
    <property type="match status" value="1"/>
</dbReference>
<sequence length="283" mass="31590">MVPHPPTAELNWWQAGLLAVVLLAMALGLSRVRAGWAQKTMPFLKEAGIVALLFALWQRAGQLSQHSTTTAFDRGIWINRAERWLHLPNERDLQLGLITHPTLGQWANLYYAVMHLSTTGAMLFWLFWRHRDKYSRVRAALAIFTGLALLVQTVAVAPPRLLPQLGFIDIAVKYGQSVYGSGAFSAQDLLAMPSVHIGWAIVVAGAVIYASTSRWRWLVLVHPLLTLYVITATGNHWWFDSLGSVLLLAPVVVGQIFYFRWRGSRRPARGERTEALTVVGTSS</sequence>
<evidence type="ECO:0000256" key="2">
    <source>
        <dbReference type="ARBA" id="ARBA00022692"/>
    </source>
</evidence>
<proteinExistence type="predicted"/>
<evidence type="ECO:0000259" key="6">
    <source>
        <dbReference type="Pfam" id="PF14378"/>
    </source>
</evidence>
<dbReference type="AlphaFoldDB" id="A0A1H0L3X5"/>
<accession>A0A1H0L3X5</accession>
<evidence type="ECO:0000313" key="7">
    <source>
        <dbReference type="EMBL" id="SDO62919.1"/>
    </source>
</evidence>
<keyword evidence="3 5" id="KW-1133">Transmembrane helix</keyword>
<feature type="transmembrane region" description="Helical" evidence="5">
    <location>
        <begin position="42"/>
        <end position="60"/>
    </location>
</feature>
<evidence type="ECO:0000256" key="3">
    <source>
        <dbReference type="ARBA" id="ARBA00022989"/>
    </source>
</evidence>
<feature type="transmembrane region" description="Helical" evidence="5">
    <location>
        <begin position="189"/>
        <end position="210"/>
    </location>
</feature>
<dbReference type="STRING" id="1090615.SAMN04515671_1531"/>
<feature type="transmembrane region" description="Helical" evidence="5">
    <location>
        <begin position="217"/>
        <end position="238"/>
    </location>
</feature>
<dbReference type="PANTHER" id="PTHR31310:SF7">
    <property type="entry name" value="PA-PHOSPHATASE RELATED-FAMILY PROTEIN DDB_G0268928"/>
    <property type="match status" value="1"/>
</dbReference>
<feature type="transmembrane region" description="Helical" evidence="5">
    <location>
        <begin position="109"/>
        <end position="127"/>
    </location>
</feature>
<reference evidence="7 8" key="1">
    <citation type="submission" date="2016-10" db="EMBL/GenBank/DDBJ databases">
        <authorList>
            <person name="de Groot N.N."/>
        </authorList>
    </citation>
    <scope>NUCLEOTIDE SEQUENCE [LARGE SCALE GENOMIC DNA]</scope>
    <source>
        <strain evidence="8">P4-7,KCTC 19426,CECT 7604</strain>
    </source>
</reference>
<dbReference type="InterPro" id="IPR026841">
    <property type="entry name" value="Aur1/Ipt1"/>
</dbReference>
<evidence type="ECO:0000256" key="5">
    <source>
        <dbReference type="SAM" id="Phobius"/>
    </source>
</evidence>
<gene>
    <name evidence="7" type="ORF">SAMN04515671_1531</name>
</gene>
<feature type="domain" description="Inositolphosphotransferase Aur1/Ipt1" evidence="6">
    <location>
        <begin position="77"/>
        <end position="249"/>
    </location>
</feature>
<organism evidence="7 8">
    <name type="scientific">Nakamurella panacisegetis</name>
    <dbReference type="NCBI Taxonomy" id="1090615"/>
    <lineage>
        <taxon>Bacteria</taxon>
        <taxon>Bacillati</taxon>
        <taxon>Actinomycetota</taxon>
        <taxon>Actinomycetes</taxon>
        <taxon>Nakamurellales</taxon>
        <taxon>Nakamurellaceae</taxon>
        <taxon>Nakamurella</taxon>
    </lineage>
</organism>
<feature type="transmembrane region" description="Helical" evidence="5">
    <location>
        <begin position="244"/>
        <end position="261"/>
    </location>
</feature>
<dbReference type="CDD" id="cd03386">
    <property type="entry name" value="PAP2_Aur1_like"/>
    <property type="match status" value="1"/>
</dbReference>
<dbReference type="InterPro" id="IPR052185">
    <property type="entry name" value="IPC_Synthase-Related"/>
</dbReference>
<dbReference type="PANTHER" id="PTHR31310">
    <property type="match status" value="1"/>
</dbReference>
<evidence type="ECO:0000256" key="4">
    <source>
        <dbReference type="ARBA" id="ARBA00023136"/>
    </source>
</evidence>
<keyword evidence="4 5" id="KW-0472">Membrane</keyword>
<feature type="transmembrane region" description="Helical" evidence="5">
    <location>
        <begin position="12"/>
        <end position="30"/>
    </location>
</feature>
<protein>
    <submittedName>
        <fullName evidence="7">PAP2 superfamily protein</fullName>
    </submittedName>
</protein>
<comment type="subcellular location">
    <subcellularLocation>
        <location evidence="1">Membrane</location>
        <topology evidence="1">Multi-pass membrane protein</topology>
    </subcellularLocation>
</comment>
<keyword evidence="8" id="KW-1185">Reference proteome</keyword>
<dbReference type="Proteomes" id="UP000198741">
    <property type="component" value="Chromosome I"/>
</dbReference>
<dbReference type="GO" id="GO:0016020">
    <property type="term" value="C:membrane"/>
    <property type="evidence" value="ECO:0007669"/>
    <property type="project" value="UniProtKB-SubCell"/>
</dbReference>
<evidence type="ECO:0000256" key="1">
    <source>
        <dbReference type="ARBA" id="ARBA00004141"/>
    </source>
</evidence>
<dbReference type="EMBL" id="LT629710">
    <property type="protein sequence ID" value="SDO62919.1"/>
    <property type="molecule type" value="Genomic_DNA"/>
</dbReference>
<feature type="transmembrane region" description="Helical" evidence="5">
    <location>
        <begin position="139"/>
        <end position="157"/>
    </location>
</feature>